<dbReference type="AlphaFoldDB" id="A0A7D9ELZ6"/>
<organism evidence="1 2">
    <name type="scientific">Paramuricea clavata</name>
    <name type="common">Red gorgonian</name>
    <name type="synonym">Violescent sea-whip</name>
    <dbReference type="NCBI Taxonomy" id="317549"/>
    <lineage>
        <taxon>Eukaryota</taxon>
        <taxon>Metazoa</taxon>
        <taxon>Cnidaria</taxon>
        <taxon>Anthozoa</taxon>
        <taxon>Octocorallia</taxon>
        <taxon>Malacalcyonacea</taxon>
        <taxon>Plexauridae</taxon>
        <taxon>Paramuricea</taxon>
    </lineage>
</organism>
<keyword evidence="2" id="KW-1185">Reference proteome</keyword>
<sequence length="105" mass="12316">WNRTALTQNTSSPFNTLAGEENISRYQVDNFKATNMKRVPMEQLDFTIYKPSSNLDAFCSNEERLPTWIRAMKLRYCKDNLEFAEDKIAVQWEESENPNDETTKV</sequence>
<name>A0A7D9ELZ6_PARCT</name>
<reference evidence="1" key="1">
    <citation type="submission" date="2020-04" db="EMBL/GenBank/DDBJ databases">
        <authorList>
            <person name="Alioto T."/>
            <person name="Alioto T."/>
            <person name="Gomez Garrido J."/>
        </authorList>
    </citation>
    <scope>NUCLEOTIDE SEQUENCE</scope>
    <source>
        <strain evidence="1">A484AB</strain>
    </source>
</reference>
<dbReference type="EMBL" id="CACRXK020007966">
    <property type="protein sequence ID" value="CAB4013646.1"/>
    <property type="molecule type" value="Genomic_DNA"/>
</dbReference>
<protein>
    <submittedName>
        <fullName evidence="1">Uncharacterized protein</fullName>
    </submittedName>
</protein>
<proteinExistence type="predicted"/>
<evidence type="ECO:0000313" key="1">
    <source>
        <dbReference type="EMBL" id="CAB4013646.1"/>
    </source>
</evidence>
<feature type="non-terminal residue" evidence="1">
    <location>
        <position position="1"/>
    </location>
</feature>
<comment type="caution">
    <text evidence="1">The sequence shown here is derived from an EMBL/GenBank/DDBJ whole genome shotgun (WGS) entry which is preliminary data.</text>
</comment>
<evidence type="ECO:0000313" key="2">
    <source>
        <dbReference type="Proteomes" id="UP001152795"/>
    </source>
</evidence>
<accession>A0A7D9ELZ6</accession>
<gene>
    <name evidence="1" type="ORF">PACLA_8A075407</name>
</gene>
<dbReference type="Proteomes" id="UP001152795">
    <property type="component" value="Unassembled WGS sequence"/>
</dbReference>